<evidence type="ECO:0000313" key="4">
    <source>
        <dbReference type="Proteomes" id="UP001201262"/>
    </source>
</evidence>
<reference evidence="3" key="1">
    <citation type="submission" date="2021-12" db="EMBL/GenBank/DDBJ databases">
        <title>Convergent genome expansion in fungi linked to evolution of root-endophyte symbiosis.</title>
        <authorList>
            <consortium name="DOE Joint Genome Institute"/>
            <person name="Ke Y.-H."/>
            <person name="Bonito G."/>
            <person name="Liao H.-L."/>
            <person name="Looney B."/>
            <person name="Rojas-Flechas A."/>
            <person name="Nash J."/>
            <person name="Hameed K."/>
            <person name="Schadt C."/>
            <person name="Martin F."/>
            <person name="Crous P.W."/>
            <person name="Miettinen O."/>
            <person name="Magnuson J.K."/>
            <person name="Labbe J."/>
            <person name="Jacobson D."/>
            <person name="Doktycz M.J."/>
            <person name="Veneault-Fourrey C."/>
            <person name="Kuo A."/>
            <person name="Mondo S."/>
            <person name="Calhoun S."/>
            <person name="Riley R."/>
            <person name="Ohm R."/>
            <person name="LaButti K."/>
            <person name="Andreopoulos B."/>
            <person name="Pangilinan J."/>
            <person name="Nolan M."/>
            <person name="Tritt A."/>
            <person name="Clum A."/>
            <person name="Lipzen A."/>
            <person name="Daum C."/>
            <person name="Barry K."/>
            <person name="Grigoriev I.V."/>
            <person name="Vilgalys R."/>
        </authorList>
    </citation>
    <scope>NUCLEOTIDE SEQUENCE</scope>
    <source>
        <strain evidence="3">PMI_201</strain>
    </source>
</reference>
<name>A0AAD4KUN4_9EURO</name>
<gene>
    <name evidence="3" type="ORF">BGW36DRAFT_101125</name>
</gene>
<dbReference type="AlphaFoldDB" id="A0AAD4KUN4"/>
<dbReference type="EMBL" id="JAJTJA010000003">
    <property type="protein sequence ID" value="KAH8701548.1"/>
    <property type="molecule type" value="Genomic_DNA"/>
</dbReference>
<keyword evidence="4" id="KW-1185">Reference proteome</keyword>
<evidence type="ECO:0000256" key="1">
    <source>
        <dbReference type="SAM" id="MobiDB-lite"/>
    </source>
</evidence>
<feature type="chain" id="PRO_5042133546" evidence="2">
    <location>
        <begin position="20"/>
        <end position="370"/>
    </location>
</feature>
<dbReference type="RefSeq" id="XP_046074924.1">
    <property type="nucleotide sequence ID" value="XM_046209159.1"/>
</dbReference>
<feature type="compositionally biased region" description="Polar residues" evidence="1">
    <location>
        <begin position="40"/>
        <end position="67"/>
    </location>
</feature>
<feature type="region of interest" description="Disordered" evidence="1">
    <location>
        <begin position="38"/>
        <end position="67"/>
    </location>
</feature>
<protein>
    <submittedName>
        <fullName evidence="3">Sexual development protein</fullName>
    </submittedName>
</protein>
<dbReference type="GeneID" id="70239446"/>
<keyword evidence="2" id="KW-0732">Signal</keyword>
<accession>A0AAD4KUN4</accession>
<comment type="caution">
    <text evidence="3">The sequence shown here is derived from an EMBL/GenBank/DDBJ whole genome shotgun (WGS) entry which is preliminary data.</text>
</comment>
<proteinExistence type="predicted"/>
<evidence type="ECO:0000313" key="3">
    <source>
        <dbReference type="EMBL" id="KAH8701548.1"/>
    </source>
</evidence>
<sequence length="370" mass="40191">MRQAIIKLALGYLVALAAASPIRRRSLNNNVVDEFENIDSFPNPSPQQLLSTEQRAHGTLSNSTPPASVNPDTIISLQVIAAQEQFEAAFFQQLLTNVTNCEPGFYIDDIDSRDFTIKALTAIVAQEELHALDAITALKHFNQVPVAPCLYDFPVSTLEEAITLAQTFTSVVLGTLQNVVVNMGKNGDAALTQDITSVIGQEGEQEGWFRLLNRQIPSELPFLTNSVRDFAFNALNQSFITPGSCSNLNDITSLQKLHVMQPLNVVKSFNPSKNKDEIIQLSFQLPAGSASTDFVVAYINQQNVPFTLPYTKVDQKGDDLLVHAPFPYTEHKLNGLTILAIVPASAAGSLTSNQAVADNTLAGPGLIIVK</sequence>
<organism evidence="3 4">
    <name type="scientific">Talaromyces proteolyticus</name>
    <dbReference type="NCBI Taxonomy" id="1131652"/>
    <lineage>
        <taxon>Eukaryota</taxon>
        <taxon>Fungi</taxon>
        <taxon>Dikarya</taxon>
        <taxon>Ascomycota</taxon>
        <taxon>Pezizomycotina</taxon>
        <taxon>Eurotiomycetes</taxon>
        <taxon>Eurotiomycetidae</taxon>
        <taxon>Eurotiales</taxon>
        <taxon>Trichocomaceae</taxon>
        <taxon>Talaromyces</taxon>
        <taxon>Talaromyces sect. Bacilispori</taxon>
    </lineage>
</organism>
<dbReference type="Pfam" id="PF13668">
    <property type="entry name" value="Ferritin_2"/>
    <property type="match status" value="1"/>
</dbReference>
<evidence type="ECO:0000256" key="2">
    <source>
        <dbReference type="SAM" id="SignalP"/>
    </source>
</evidence>
<feature type="signal peptide" evidence="2">
    <location>
        <begin position="1"/>
        <end position="19"/>
    </location>
</feature>
<dbReference type="Proteomes" id="UP001201262">
    <property type="component" value="Unassembled WGS sequence"/>
</dbReference>